<reference evidence="1 2" key="1">
    <citation type="submission" date="2012-06" db="EMBL/GenBank/DDBJ databases">
        <title>Draft Genome Sequence of Lactobacillus pasteurii CRBIP 24.76T.</title>
        <authorList>
            <person name="Cousin S."/>
            <person name="Bouchier C."/>
            <person name="Loux V."/>
            <person name="Ma L."/>
            <person name="Creno S."/>
            <person name="Bizet C."/>
            <person name="Clermont D."/>
        </authorList>
    </citation>
    <scope>NUCLEOTIDE SEQUENCE [LARGE SCALE GENOMIC DNA]</scope>
    <source>
        <strain evidence="2">CRBIP 24.76T</strain>
    </source>
</reference>
<dbReference type="OrthoDB" id="213028at2"/>
<dbReference type="InterPro" id="IPR036388">
    <property type="entry name" value="WH-like_DNA-bd_sf"/>
</dbReference>
<protein>
    <submittedName>
        <fullName evidence="1">Rrf2 family transcriptional regulator</fullName>
    </submittedName>
</protein>
<keyword evidence="2" id="KW-1185">Reference proteome</keyword>
<dbReference type="InterPro" id="IPR036390">
    <property type="entry name" value="WH_DNA-bd_sf"/>
</dbReference>
<dbReference type="EMBL" id="CAKD01000008">
    <property type="protein sequence ID" value="CCI84637.1"/>
    <property type="molecule type" value="Genomic_DNA"/>
</dbReference>
<dbReference type="Pfam" id="PF02082">
    <property type="entry name" value="Rrf2"/>
    <property type="match status" value="1"/>
</dbReference>
<dbReference type="RefSeq" id="WP_009559189.1">
    <property type="nucleotide sequence ID" value="NZ_AYZN01000007.1"/>
</dbReference>
<dbReference type="GO" id="GO:0003700">
    <property type="term" value="F:DNA-binding transcription factor activity"/>
    <property type="evidence" value="ECO:0007669"/>
    <property type="project" value="TreeGrafter"/>
</dbReference>
<dbReference type="PANTHER" id="PTHR33221">
    <property type="entry name" value="WINGED HELIX-TURN-HELIX TRANSCRIPTIONAL REGULATOR, RRF2 FAMILY"/>
    <property type="match status" value="1"/>
</dbReference>
<comment type="caution">
    <text evidence="1">The sequence shown here is derived from an EMBL/GenBank/DDBJ whole genome shotgun (WGS) entry which is preliminary data.</text>
</comment>
<dbReference type="GO" id="GO:0005829">
    <property type="term" value="C:cytosol"/>
    <property type="evidence" value="ECO:0007669"/>
    <property type="project" value="TreeGrafter"/>
</dbReference>
<evidence type="ECO:0000313" key="1">
    <source>
        <dbReference type="EMBL" id="CCI84637.1"/>
    </source>
</evidence>
<dbReference type="PANTHER" id="PTHR33221:SF15">
    <property type="entry name" value="HTH-TYPE TRANSCRIPTIONAL REGULATOR YWGB-RELATED"/>
    <property type="match status" value="1"/>
</dbReference>
<organism evidence="1 2">
    <name type="scientific">Lactobacillus pasteurii DSM 23907 = CRBIP 24.76</name>
    <dbReference type="NCBI Taxonomy" id="1423790"/>
    <lineage>
        <taxon>Bacteria</taxon>
        <taxon>Bacillati</taxon>
        <taxon>Bacillota</taxon>
        <taxon>Bacilli</taxon>
        <taxon>Lactobacillales</taxon>
        <taxon>Lactobacillaceae</taxon>
        <taxon>Lactobacillus</taxon>
    </lineage>
</organism>
<dbReference type="STRING" id="1423790.BN53_00690"/>
<sequence>MRYSYKLSDAVHILAYLEIFADEDHSSVAISKSINSNPSLVRSLMSDLRKANLIETKQGLADTKLTRDPADISLYDVFQAIEMNHDLLHVDPKTNMNCQVGSRIQGVLDQQYRAVEEAAFEKMKSISLKEIIDGIVNK</sequence>
<dbReference type="Proteomes" id="UP000009311">
    <property type="component" value="Unassembled WGS sequence"/>
</dbReference>
<dbReference type="AlphaFoldDB" id="I7IYQ1"/>
<name>I7IYQ1_9LACO</name>
<dbReference type="PROSITE" id="PS51197">
    <property type="entry name" value="HTH_RRF2_2"/>
    <property type="match status" value="1"/>
</dbReference>
<proteinExistence type="predicted"/>
<evidence type="ECO:0000313" key="2">
    <source>
        <dbReference type="Proteomes" id="UP000009311"/>
    </source>
</evidence>
<dbReference type="InterPro" id="IPR000944">
    <property type="entry name" value="Tscrpt_reg_Rrf2"/>
</dbReference>
<dbReference type="SUPFAM" id="SSF46785">
    <property type="entry name" value="Winged helix' DNA-binding domain"/>
    <property type="match status" value="1"/>
</dbReference>
<gene>
    <name evidence="1" type="ORF">BN53_00690</name>
</gene>
<dbReference type="eggNOG" id="COG1959">
    <property type="taxonomic scope" value="Bacteria"/>
</dbReference>
<dbReference type="Gene3D" id="1.10.10.10">
    <property type="entry name" value="Winged helix-like DNA-binding domain superfamily/Winged helix DNA-binding domain"/>
    <property type="match status" value="1"/>
</dbReference>
<accession>I7IYQ1</accession>
<dbReference type="PATRIC" id="fig|1423790.3.peg.1701"/>